<evidence type="ECO:0000313" key="2">
    <source>
        <dbReference type="EMBL" id="GIY15565.1"/>
    </source>
</evidence>
<feature type="compositionally biased region" description="Basic and acidic residues" evidence="1">
    <location>
        <begin position="1"/>
        <end position="12"/>
    </location>
</feature>
<sequence length="99" mass="11274">MLLVERQLENCRHPPSINAPPKHTSNNTTKRNSKENTKDVNKQNLTKKKNPFLIKKSFQKPPSSLLESDKSAESDYVSSLAIVRSFATDEDVVVTMNWM</sequence>
<accession>A0AAV4R269</accession>
<reference evidence="2 3" key="1">
    <citation type="submission" date="2021-06" db="EMBL/GenBank/DDBJ databases">
        <title>Caerostris extrusa draft genome.</title>
        <authorList>
            <person name="Kono N."/>
            <person name="Arakawa K."/>
        </authorList>
    </citation>
    <scope>NUCLEOTIDE SEQUENCE [LARGE SCALE GENOMIC DNA]</scope>
</reference>
<feature type="region of interest" description="Disordered" evidence="1">
    <location>
        <begin position="1"/>
        <end position="70"/>
    </location>
</feature>
<dbReference type="EMBL" id="BPLR01007247">
    <property type="protein sequence ID" value="GIY15565.1"/>
    <property type="molecule type" value="Genomic_DNA"/>
</dbReference>
<organism evidence="2 3">
    <name type="scientific">Caerostris extrusa</name>
    <name type="common">Bark spider</name>
    <name type="synonym">Caerostris bankana</name>
    <dbReference type="NCBI Taxonomy" id="172846"/>
    <lineage>
        <taxon>Eukaryota</taxon>
        <taxon>Metazoa</taxon>
        <taxon>Ecdysozoa</taxon>
        <taxon>Arthropoda</taxon>
        <taxon>Chelicerata</taxon>
        <taxon>Arachnida</taxon>
        <taxon>Araneae</taxon>
        <taxon>Araneomorphae</taxon>
        <taxon>Entelegynae</taxon>
        <taxon>Araneoidea</taxon>
        <taxon>Araneidae</taxon>
        <taxon>Caerostris</taxon>
    </lineage>
</organism>
<comment type="caution">
    <text evidence="2">The sequence shown here is derived from an EMBL/GenBank/DDBJ whole genome shotgun (WGS) entry which is preliminary data.</text>
</comment>
<name>A0AAV4R269_CAEEX</name>
<dbReference type="AlphaFoldDB" id="A0AAV4R269"/>
<proteinExistence type="predicted"/>
<protein>
    <submittedName>
        <fullName evidence="2">Uncharacterized protein</fullName>
    </submittedName>
</protein>
<feature type="compositionally biased region" description="Basic and acidic residues" evidence="1">
    <location>
        <begin position="32"/>
        <end position="41"/>
    </location>
</feature>
<gene>
    <name evidence="2" type="ORF">CEXT_203191</name>
</gene>
<keyword evidence="3" id="KW-1185">Reference proteome</keyword>
<evidence type="ECO:0000256" key="1">
    <source>
        <dbReference type="SAM" id="MobiDB-lite"/>
    </source>
</evidence>
<evidence type="ECO:0000313" key="3">
    <source>
        <dbReference type="Proteomes" id="UP001054945"/>
    </source>
</evidence>
<dbReference type="Proteomes" id="UP001054945">
    <property type="component" value="Unassembled WGS sequence"/>
</dbReference>